<dbReference type="Proteomes" id="UP000694415">
    <property type="component" value="Unplaced"/>
</dbReference>
<dbReference type="Ensembl" id="ENSMSIT00000045957.1">
    <property type="protein sequence ID" value="ENSMSIP00000036467.1"/>
    <property type="gene ID" value="ENSMSIG00000030358.1"/>
</dbReference>
<accession>A0A8C6IH60</accession>
<dbReference type="PANTHER" id="PTHR28457">
    <property type="entry name" value="COILED-COIL DOMAIN-CONTAINING PROTEIN 189"/>
    <property type="match status" value="1"/>
</dbReference>
<reference evidence="1" key="2">
    <citation type="submission" date="2025-09" db="UniProtKB">
        <authorList>
            <consortium name="Ensembl"/>
        </authorList>
    </citation>
    <scope>IDENTIFICATION</scope>
</reference>
<sequence length="216" mass="25009">MLNKGACDGWEMLHARKNVYRVDQKWVHERKALHMSLEDSIKWLGEVMAEIGPNHSQKSEDFHVFEVKEANAIIDYLKISLFQHYRLYEFLFYSTREEIVIGTEQTIEVVKPADYPFPAPLEEGISLDTYSAFIEPLPTPDMEQKVLDQEQGTQEALLESEMREEDPLGGFTIDDVKSALERVTDEVLISMQKEISEKLQVQEEAFNARIEKLKKA</sequence>
<evidence type="ECO:0000313" key="2">
    <source>
        <dbReference type="Proteomes" id="UP000694415"/>
    </source>
</evidence>
<dbReference type="PANTHER" id="PTHR28457:SF3">
    <property type="entry name" value="CILIARY-ASSOCIATED CALCIUM-BINDING COILED-COIL PROTEIN 1"/>
    <property type="match status" value="1"/>
</dbReference>
<evidence type="ECO:0000313" key="1">
    <source>
        <dbReference type="Ensembl" id="ENSMSIP00000036467.1"/>
    </source>
</evidence>
<keyword evidence="2" id="KW-1185">Reference proteome</keyword>
<reference evidence="1" key="1">
    <citation type="submission" date="2025-08" db="UniProtKB">
        <authorList>
            <consortium name="Ensembl"/>
        </authorList>
    </citation>
    <scope>IDENTIFICATION</scope>
</reference>
<name>A0A8C6IH60_MUSSI</name>
<dbReference type="Pfam" id="PF14769">
    <property type="entry name" value="CLAMP"/>
    <property type="match status" value="1"/>
</dbReference>
<dbReference type="InterPro" id="IPR032727">
    <property type="entry name" value="CLAMP"/>
</dbReference>
<proteinExistence type="predicted"/>
<dbReference type="AlphaFoldDB" id="A0A8C6IH60"/>
<dbReference type="GeneTree" id="ENSGT00390000004181"/>
<protein>
    <submittedName>
        <fullName evidence="1">Ciliary associated calcium binding coiled-coil 1</fullName>
    </submittedName>
</protein>
<organism evidence="1 2">
    <name type="scientific">Mus spicilegus</name>
    <name type="common">Mound-building mouse</name>
    <dbReference type="NCBI Taxonomy" id="10103"/>
    <lineage>
        <taxon>Eukaryota</taxon>
        <taxon>Metazoa</taxon>
        <taxon>Chordata</taxon>
        <taxon>Craniata</taxon>
        <taxon>Vertebrata</taxon>
        <taxon>Euteleostomi</taxon>
        <taxon>Mammalia</taxon>
        <taxon>Eutheria</taxon>
        <taxon>Euarchontoglires</taxon>
        <taxon>Glires</taxon>
        <taxon>Rodentia</taxon>
        <taxon>Myomorpha</taxon>
        <taxon>Muroidea</taxon>
        <taxon>Muridae</taxon>
        <taxon>Murinae</taxon>
        <taxon>Mus</taxon>
        <taxon>Mus</taxon>
    </lineage>
</organism>